<dbReference type="Pfam" id="PF17957">
    <property type="entry name" value="Big_7"/>
    <property type="match status" value="2"/>
</dbReference>
<dbReference type="Proteomes" id="UP000019109">
    <property type="component" value="Unassembled WGS sequence"/>
</dbReference>
<proteinExistence type="inferred from homology"/>
<dbReference type="Pfam" id="PF00942">
    <property type="entry name" value="CBM_3"/>
    <property type="match status" value="1"/>
</dbReference>
<dbReference type="InterPro" id="IPR002105">
    <property type="entry name" value="Dockerin_1_rpt"/>
</dbReference>
<keyword evidence="6 8" id="KW-0326">Glycosidase</keyword>
<dbReference type="PROSITE" id="PS00018">
    <property type="entry name" value="EF_HAND_1"/>
    <property type="match status" value="1"/>
</dbReference>
<evidence type="ECO:0000256" key="2">
    <source>
        <dbReference type="ARBA" id="ARBA00022729"/>
    </source>
</evidence>
<dbReference type="SUPFAM" id="SSF49384">
    <property type="entry name" value="Carbohydrate-binding domain"/>
    <property type="match status" value="1"/>
</dbReference>
<evidence type="ECO:0000256" key="6">
    <source>
        <dbReference type="ARBA" id="ARBA00023295"/>
    </source>
</evidence>
<dbReference type="PROSITE" id="PS51172">
    <property type="entry name" value="CBM3"/>
    <property type="match status" value="1"/>
</dbReference>
<dbReference type="InterPro" id="IPR036439">
    <property type="entry name" value="Dockerin_dom_sf"/>
</dbReference>
<keyword evidence="7 8" id="KW-0624">Polysaccharide degradation</keyword>
<dbReference type="InterPro" id="IPR001701">
    <property type="entry name" value="Glyco_hydro_9"/>
</dbReference>
<dbReference type="AlphaFoldDB" id="W4VAU9"/>
<dbReference type="InterPro" id="IPR001956">
    <property type="entry name" value="CBM3"/>
</dbReference>
<reference evidence="13" key="1">
    <citation type="journal article" date="2014" name="Genome Announc.">
        <title>Draft Genome Sequence of Clostridium straminisolvens Strain JCM 21531T, Isolated from a Cellulose-Degrading Bacterial Community.</title>
        <authorList>
            <person name="Yuki M."/>
            <person name="Oshima K."/>
            <person name="Suda W."/>
            <person name="Sakamoto M."/>
            <person name="Kitamura K."/>
            <person name="Iida T."/>
            <person name="Hattori M."/>
            <person name="Ohkuma M."/>
        </authorList>
    </citation>
    <scope>NUCLEOTIDE SEQUENCE [LARGE SCALE GENOMIC DNA]</scope>
    <source>
        <strain evidence="13">JCM 21531</strain>
    </source>
</reference>
<dbReference type="SUPFAM" id="SSF63446">
    <property type="entry name" value="Type I dockerin domain"/>
    <property type="match status" value="1"/>
</dbReference>
<sequence length="1229" mass="137514">MKIRRSISFAVLLTVLLTFLVPTTSVSVYAGEDNSPNLTPYKNDLLYERTFDEGLCYPWHTCEDTGGKCSFDVVDVPGQPGNKAFAVTVLDKGEKKWSVQMRHRGITLEQGHTYRVRLKIWSDASCSAYIKIGQMGEPYEEYWNNKWTAYKLTAGKVLEIDETFIMDKPTDDTCEFTFHLGGELAANPPYTVYIDDISLYDPEFTKPVVDELKQPDVRVNQVGYLPEGKKVATVVCDSKQPVKWELKNAAGVVVLEGNTIPKGLDKDSQDNVHWIDFSDFTTEGIGYYFELPTVNSVTNYSHPFDIRKDIYTQMKYDALSFFYHKRSGIAIEMPYAGGEQWTRPAGHIGIDPNKGDTSVPTWPQTDQYAGIPQKSYSKDVTGGWYDAGDHGKYVVNGGIAVWTLMNMYERAKIRGLDNWGPYRDGGMNIPEQNNGYPDILDEARWEIEFFKKMQVTEKEDPSIAGMVHHKIHDYRWTALGLLPHEDPQERYLRPVSTAATLNFAATLAQSARLWQEYDPVFAADCLQKAEIAWQAALKHPDILAEYTPGSGGPGGGPYNDDYVGDEFYWAACELYVTTGKSEYKEYLMNSPHYLEMPAKMGGTNEDSGLWGCFTWGTTQGLGTVTLALVENGLPATEIQKARNNIIKAADKWLENIEEQGYRLPIKQAEDERGGYPWGSNSFVLNQMIVMGYARDFSNDSKYLDGIFDGMSYLLGRNAMDQSYVTGYGERALQNPHDRFWTPQTSSKWPAPPPGIISGGPNSRFEDPTINAAVKKTTPPQKCFIDHTDSWSTNEITVNWNAPFAWVTAYLDEQYTDSETDKVTIDSPVAGERYEAGKDINISASVKSKTTVSKVEFYNGDTLISSDTTAPYTAKITGAAVGSYNLKAVAVLADGRRIESPVTPVLVKVIVKPTVKLTAPKSNVKAYGNEFLTISATASDSDGKISRVDFLVDGKVIGSDKEAPYEYEWKAVEGEHEISVIAYDDDNAASSPSSVKIFVKQARDVKVQYMCDSTQASNQEIKGKFNIVNTGNRDYSLKDMVLRYYFTKEANSQLQFNCYYTPIGSGNLIPSFGGSGDEHYLQLEFKDVKLPAGGQTGEIQFVIRYSDNSVHDQSNDYSFDPTIKAFQDYDKVTLYKNGELVWGIPPGGIEDEDPEDPEDPEEPEILYGDCNGDGKVNSTDLSALRRYLKKEYVEINLDNADVNADGNVNSTDFSILKRYITKNIEELPYK</sequence>
<dbReference type="Pfam" id="PF00404">
    <property type="entry name" value="Dockerin_1"/>
    <property type="match status" value="1"/>
</dbReference>
<feature type="active site" evidence="9">
    <location>
        <position position="785"/>
    </location>
</feature>
<dbReference type="InterPro" id="IPR012341">
    <property type="entry name" value="6hp_glycosidase-like_sf"/>
</dbReference>
<evidence type="ECO:0000256" key="10">
    <source>
        <dbReference type="RuleBase" id="RU361166"/>
    </source>
</evidence>
<dbReference type="PANTHER" id="PTHR22298">
    <property type="entry name" value="ENDO-1,4-BETA-GLUCANASE"/>
    <property type="match status" value="1"/>
</dbReference>
<dbReference type="SUPFAM" id="SSF49785">
    <property type="entry name" value="Galactose-binding domain-like"/>
    <property type="match status" value="1"/>
</dbReference>
<keyword evidence="4" id="KW-0136">Cellulose degradation</keyword>
<dbReference type="OrthoDB" id="9758662at2"/>
<dbReference type="CDD" id="cd14256">
    <property type="entry name" value="Dockerin_I"/>
    <property type="match status" value="1"/>
</dbReference>
<dbReference type="InterPro" id="IPR003305">
    <property type="entry name" value="CenC_carb-bd"/>
</dbReference>
<dbReference type="Gene3D" id="2.60.40.710">
    <property type="entry name" value="Endoglucanase-like"/>
    <property type="match status" value="1"/>
</dbReference>
<dbReference type="InterPro" id="IPR013783">
    <property type="entry name" value="Ig-like_fold"/>
</dbReference>
<keyword evidence="3 8" id="KW-0378">Hydrolase</keyword>
<evidence type="ECO:0000256" key="7">
    <source>
        <dbReference type="ARBA" id="ARBA00023326"/>
    </source>
</evidence>
<dbReference type="InterPro" id="IPR004197">
    <property type="entry name" value="Cellulase_Ig-like"/>
</dbReference>
<keyword evidence="5 8" id="KW-0119">Carbohydrate metabolism</keyword>
<dbReference type="SMART" id="SM01067">
    <property type="entry name" value="CBM_3"/>
    <property type="match status" value="1"/>
</dbReference>
<dbReference type="STRING" id="1294263.JCM21531_3446"/>
<evidence type="ECO:0000256" key="9">
    <source>
        <dbReference type="PROSITE-ProRule" id="PRU10060"/>
    </source>
</evidence>
<dbReference type="GO" id="GO:0030248">
    <property type="term" value="F:cellulose binding"/>
    <property type="evidence" value="ECO:0007669"/>
    <property type="project" value="InterPro"/>
</dbReference>
<dbReference type="PROSITE" id="PS00448">
    <property type="entry name" value="CLOS_CELLULOSOME_RPT"/>
    <property type="match status" value="1"/>
</dbReference>
<dbReference type="InterPro" id="IPR008979">
    <property type="entry name" value="Galactose-bd-like_sf"/>
</dbReference>
<dbReference type="GO" id="GO:0030245">
    <property type="term" value="P:cellulose catabolic process"/>
    <property type="evidence" value="ECO:0007669"/>
    <property type="project" value="UniProtKB-KW"/>
</dbReference>
<organism evidence="13 14">
    <name type="scientific">Acetivibrio straminisolvens JCM 21531</name>
    <dbReference type="NCBI Taxonomy" id="1294263"/>
    <lineage>
        <taxon>Bacteria</taxon>
        <taxon>Bacillati</taxon>
        <taxon>Bacillota</taxon>
        <taxon>Clostridia</taxon>
        <taxon>Eubacteriales</taxon>
        <taxon>Oscillospiraceae</taxon>
        <taxon>Acetivibrio</taxon>
    </lineage>
</organism>
<dbReference type="InterPro" id="IPR018247">
    <property type="entry name" value="EF_Hand_1_Ca_BS"/>
</dbReference>
<dbReference type="SUPFAM" id="SSF81296">
    <property type="entry name" value="E set domains"/>
    <property type="match status" value="1"/>
</dbReference>
<feature type="chain" id="PRO_5005150352" description="Glucanase" evidence="10">
    <location>
        <begin position="31"/>
        <end position="1229"/>
    </location>
</feature>
<evidence type="ECO:0000256" key="4">
    <source>
        <dbReference type="ARBA" id="ARBA00023001"/>
    </source>
</evidence>
<dbReference type="PROSITE" id="PS00698">
    <property type="entry name" value="GH9_3"/>
    <property type="match status" value="1"/>
</dbReference>
<dbReference type="Pfam" id="PF00759">
    <property type="entry name" value="Glyco_hydro_9"/>
    <property type="match status" value="1"/>
</dbReference>
<accession>W4VAU9</accession>
<evidence type="ECO:0000256" key="3">
    <source>
        <dbReference type="ARBA" id="ARBA00022801"/>
    </source>
</evidence>
<dbReference type="SUPFAM" id="SSF48208">
    <property type="entry name" value="Six-hairpin glycosidases"/>
    <property type="match status" value="1"/>
</dbReference>
<dbReference type="Gene3D" id="2.60.120.260">
    <property type="entry name" value="Galactose-binding domain-like"/>
    <property type="match status" value="1"/>
</dbReference>
<evidence type="ECO:0000256" key="8">
    <source>
        <dbReference type="PROSITE-ProRule" id="PRU10059"/>
    </source>
</evidence>
<dbReference type="InterPro" id="IPR014756">
    <property type="entry name" value="Ig_E-set"/>
</dbReference>
<dbReference type="PROSITE" id="PS00592">
    <property type="entry name" value="GH9_2"/>
    <property type="match status" value="1"/>
</dbReference>
<dbReference type="InterPro" id="IPR033126">
    <property type="entry name" value="Glyco_hydro_9_Asp/Glu_AS"/>
</dbReference>
<dbReference type="RefSeq" id="WP_038290385.1">
    <property type="nucleotide sequence ID" value="NZ_BAVR01000049.1"/>
</dbReference>
<dbReference type="Pfam" id="PF02018">
    <property type="entry name" value="CBM_4_9"/>
    <property type="match status" value="1"/>
</dbReference>
<dbReference type="Gene3D" id="1.10.1330.10">
    <property type="entry name" value="Dockerin domain"/>
    <property type="match status" value="1"/>
</dbReference>
<dbReference type="EC" id="3.2.1.-" evidence="10"/>
<dbReference type="GO" id="GO:0008810">
    <property type="term" value="F:cellulase activity"/>
    <property type="evidence" value="ECO:0007669"/>
    <property type="project" value="InterPro"/>
</dbReference>
<dbReference type="InterPro" id="IPR008928">
    <property type="entry name" value="6-hairpin_glycosidase_sf"/>
</dbReference>
<comment type="caution">
    <text evidence="13">The sequence shown here is derived from an EMBL/GenBank/DDBJ whole genome shotgun (WGS) entry which is preliminary data.</text>
</comment>
<dbReference type="PROSITE" id="PS51766">
    <property type="entry name" value="DOCKERIN"/>
    <property type="match status" value="1"/>
</dbReference>
<keyword evidence="14" id="KW-1185">Reference proteome</keyword>
<feature type="active site" evidence="8">
    <location>
        <position position="736"/>
    </location>
</feature>
<dbReference type="CDD" id="cd02850">
    <property type="entry name" value="E_set_Cellulase_N"/>
    <property type="match status" value="1"/>
</dbReference>
<feature type="domain" description="CBM3" evidence="11">
    <location>
        <begin position="1000"/>
        <end position="1146"/>
    </location>
</feature>
<dbReference type="InterPro" id="IPR018221">
    <property type="entry name" value="Glyco_hydro_9_His_AS"/>
</dbReference>
<evidence type="ECO:0000313" key="13">
    <source>
        <dbReference type="EMBL" id="GAE89879.1"/>
    </source>
</evidence>
<comment type="similarity">
    <text evidence="1 8 10">Belongs to the glycosyl hydrolase 9 (cellulase E) family.</text>
</comment>
<dbReference type="Gene3D" id="2.60.40.10">
    <property type="entry name" value="Immunoglobulins"/>
    <property type="match status" value="3"/>
</dbReference>
<feature type="signal peptide" evidence="10">
    <location>
        <begin position="1"/>
        <end position="30"/>
    </location>
</feature>
<dbReference type="Pfam" id="PF02927">
    <property type="entry name" value="CelD_N"/>
    <property type="match status" value="1"/>
</dbReference>
<feature type="active site" evidence="9">
    <location>
        <position position="794"/>
    </location>
</feature>
<dbReference type="InterPro" id="IPR016134">
    <property type="entry name" value="Dockerin_dom"/>
</dbReference>
<evidence type="ECO:0000259" key="11">
    <source>
        <dbReference type="PROSITE" id="PS51172"/>
    </source>
</evidence>
<protein>
    <recommendedName>
        <fullName evidence="10">Glucanase</fullName>
        <ecNumber evidence="10">3.2.1.-</ecNumber>
    </recommendedName>
</protein>
<evidence type="ECO:0000256" key="5">
    <source>
        <dbReference type="ARBA" id="ARBA00023277"/>
    </source>
</evidence>
<gene>
    <name evidence="13" type="ORF">JCM21531_3446</name>
</gene>
<dbReference type="EMBL" id="BAVR01000049">
    <property type="protein sequence ID" value="GAE89879.1"/>
    <property type="molecule type" value="Genomic_DNA"/>
</dbReference>
<dbReference type="InterPro" id="IPR036966">
    <property type="entry name" value="CBM3_sf"/>
</dbReference>
<dbReference type="InterPro" id="IPR008965">
    <property type="entry name" value="CBM2/CBM3_carb-bd_dom_sf"/>
</dbReference>
<evidence type="ECO:0000256" key="1">
    <source>
        <dbReference type="ARBA" id="ARBA00007072"/>
    </source>
</evidence>
<keyword evidence="2 10" id="KW-0732">Signal</keyword>
<evidence type="ECO:0000259" key="12">
    <source>
        <dbReference type="PROSITE" id="PS51766"/>
    </source>
</evidence>
<feature type="domain" description="Dockerin" evidence="12">
    <location>
        <begin position="1162"/>
        <end position="1228"/>
    </location>
</feature>
<dbReference type="Gene3D" id="1.50.10.10">
    <property type="match status" value="1"/>
</dbReference>
<evidence type="ECO:0000313" key="14">
    <source>
        <dbReference type="Proteomes" id="UP000019109"/>
    </source>
</evidence>
<name>W4VAU9_9FIRM</name>